<evidence type="ECO:0000313" key="3">
    <source>
        <dbReference type="EMBL" id="KAJ4457459.1"/>
    </source>
</evidence>
<protein>
    <recommendedName>
        <fullName evidence="5">Secreted protein</fullName>
    </recommendedName>
</protein>
<evidence type="ECO:0008006" key="5">
    <source>
        <dbReference type="Google" id="ProtNLM"/>
    </source>
</evidence>
<keyword evidence="2" id="KW-0732">Signal</keyword>
<feature type="signal peptide" evidence="2">
    <location>
        <begin position="1"/>
        <end position="20"/>
    </location>
</feature>
<keyword evidence="4" id="KW-1185">Reference proteome</keyword>
<name>A0ABQ8UJK1_9EUKA</name>
<evidence type="ECO:0000313" key="4">
    <source>
        <dbReference type="Proteomes" id="UP001141327"/>
    </source>
</evidence>
<reference evidence="3" key="1">
    <citation type="journal article" date="2022" name="bioRxiv">
        <title>Genomics of Preaxostyla Flagellates Illuminates Evolutionary Transitions and the Path Towards Mitochondrial Loss.</title>
        <authorList>
            <person name="Novak L.V.F."/>
            <person name="Treitli S.C."/>
            <person name="Pyrih J."/>
            <person name="Halakuc P."/>
            <person name="Pipaliya S.V."/>
            <person name="Vacek V."/>
            <person name="Brzon O."/>
            <person name="Soukal P."/>
            <person name="Eme L."/>
            <person name="Dacks J.B."/>
            <person name="Karnkowska A."/>
            <person name="Elias M."/>
            <person name="Hampl V."/>
        </authorList>
    </citation>
    <scope>NUCLEOTIDE SEQUENCE</scope>
    <source>
        <strain evidence="3">RCP-MX</strain>
    </source>
</reference>
<feature type="compositionally biased region" description="Polar residues" evidence="1">
    <location>
        <begin position="50"/>
        <end position="65"/>
    </location>
</feature>
<gene>
    <name evidence="3" type="ORF">PAPYR_7048</name>
</gene>
<feature type="region of interest" description="Disordered" evidence="1">
    <location>
        <begin position="23"/>
        <end position="103"/>
    </location>
</feature>
<dbReference type="Proteomes" id="UP001141327">
    <property type="component" value="Unassembled WGS sequence"/>
</dbReference>
<evidence type="ECO:0000256" key="1">
    <source>
        <dbReference type="SAM" id="MobiDB-lite"/>
    </source>
</evidence>
<proteinExistence type="predicted"/>
<evidence type="ECO:0000256" key="2">
    <source>
        <dbReference type="SAM" id="SignalP"/>
    </source>
</evidence>
<sequence>MTLLWSSYCWLLASCICLSARMPSESRPKKRSTIIYSSPQRSRAHRSVRTTRSPPQTRRISSVTTKPPLPARFPTRSCSSTRPAPPHLRPQCPTVGFDELATS</sequence>
<dbReference type="EMBL" id="JAPMOS010000046">
    <property type="protein sequence ID" value="KAJ4457459.1"/>
    <property type="molecule type" value="Genomic_DNA"/>
</dbReference>
<accession>A0ABQ8UJK1</accession>
<feature type="chain" id="PRO_5045828904" description="Secreted protein" evidence="2">
    <location>
        <begin position="21"/>
        <end position="103"/>
    </location>
</feature>
<organism evidence="3 4">
    <name type="scientific">Paratrimastix pyriformis</name>
    <dbReference type="NCBI Taxonomy" id="342808"/>
    <lineage>
        <taxon>Eukaryota</taxon>
        <taxon>Metamonada</taxon>
        <taxon>Preaxostyla</taxon>
        <taxon>Paratrimastigidae</taxon>
        <taxon>Paratrimastix</taxon>
    </lineage>
</organism>
<comment type="caution">
    <text evidence="3">The sequence shown here is derived from an EMBL/GenBank/DDBJ whole genome shotgun (WGS) entry which is preliminary data.</text>
</comment>